<accession>A0ABP8BRS2</accession>
<keyword evidence="1" id="KW-0597">Phosphoprotein</keyword>
<name>A0ABP8BRS2_9SPHI</name>
<dbReference type="Gene3D" id="3.40.50.2300">
    <property type="match status" value="1"/>
</dbReference>
<dbReference type="Pfam" id="PF00072">
    <property type="entry name" value="Response_reg"/>
    <property type="match status" value="1"/>
</dbReference>
<keyword evidence="4" id="KW-1185">Reference proteome</keyword>
<evidence type="ECO:0000313" key="4">
    <source>
        <dbReference type="Proteomes" id="UP001501772"/>
    </source>
</evidence>
<sequence length="136" mass="15226">MAGVLHTDGKIRLMSLLVPQAYSCVIIDDSRMSKPLFENFVSQIDKLELKGSFTDKVDAMAAFWTFGKIDFLFLDVQMDMSGIDVARMLKNSVKYVVILGTQGTQAIDTFANKCKFLSKPLDFTNFLNAIEQLISV</sequence>
<organism evidence="3 4">
    <name type="scientific">Pedobacter jeongneungensis</name>
    <dbReference type="NCBI Taxonomy" id="947309"/>
    <lineage>
        <taxon>Bacteria</taxon>
        <taxon>Pseudomonadati</taxon>
        <taxon>Bacteroidota</taxon>
        <taxon>Sphingobacteriia</taxon>
        <taxon>Sphingobacteriales</taxon>
        <taxon>Sphingobacteriaceae</taxon>
        <taxon>Pedobacter</taxon>
    </lineage>
</organism>
<dbReference type="SUPFAM" id="SSF52172">
    <property type="entry name" value="CheY-like"/>
    <property type="match status" value="1"/>
</dbReference>
<evidence type="ECO:0000259" key="2">
    <source>
        <dbReference type="PROSITE" id="PS50110"/>
    </source>
</evidence>
<dbReference type="Proteomes" id="UP001501772">
    <property type="component" value="Unassembled WGS sequence"/>
</dbReference>
<evidence type="ECO:0000256" key="1">
    <source>
        <dbReference type="PROSITE-ProRule" id="PRU00169"/>
    </source>
</evidence>
<proteinExistence type="predicted"/>
<dbReference type="EMBL" id="BAABBY010000020">
    <property type="protein sequence ID" value="GAA4214355.1"/>
    <property type="molecule type" value="Genomic_DNA"/>
</dbReference>
<gene>
    <name evidence="3" type="ORF">GCM10022289_47800</name>
</gene>
<comment type="caution">
    <text evidence="3">The sequence shown here is derived from an EMBL/GenBank/DDBJ whole genome shotgun (WGS) entry which is preliminary data.</text>
</comment>
<dbReference type="InterPro" id="IPR011006">
    <property type="entry name" value="CheY-like_superfamily"/>
</dbReference>
<dbReference type="InterPro" id="IPR001789">
    <property type="entry name" value="Sig_transdc_resp-reg_receiver"/>
</dbReference>
<evidence type="ECO:0000313" key="3">
    <source>
        <dbReference type="EMBL" id="GAA4214355.1"/>
    </source>
</evidence>
<reference evidence="4" key="1">
    <citation type="journal article" date="2019" name="Int. J. Syst. Evol. Microbiol.">
        <title>The Global Catalogue of Microorganisms (GCM) 10K type strain sequencing project: providing services to taxonomists for standard genome sequencing and annotation.</title>
        <authorList>
            <consortium name="The Broad Institute Genomics Platform"/>
            <consortium name="The Broad Institute Genome Sequencing Center for Infectious Disease"/>
            <person name="Wu L."/>
            <person name="Ma J."/>
        </authorList>
    </citation>
    <scope>NUCLEOTIDE SEQUENCE [LARGE SCALE GENOMIC DNA]</scope>
    <source>
        <strain evidence="4">JCM 17626</strain>
    </source>
</reference>
<feature type="modified residue" description="4-aspartylphosphate" evidence="1">
    <location>
        <position position="75"/>
    </location>
</feature>
<protein>
    <recommendedName>
        <fullName evidence="2">Response regulatory domain-containing protein</fullName>
    </recommendedName>
</protein>
<dbReference type="PROSITE" id="PS50110">
    <property type="entry name" value="RESPONSE_REGULATORY"/>
    <property type="match status" value="1"/>
</dbReference>
<feature type="domain" description="Response regulatory" evidence="2">
    <location>
        <begin position="23"/>
        <end position="134"/>
    </location>
</feature>